<gene>
    <name evidence="2" type="ORF">THAOC_15701</name>
</gene>
<reference evidence="2 3" key="1">
    <citation type="journal article" date="2012" name="Genome Biol.">
        <title>Genome and low-iron response of an oceanic diatom adapted to chronic iron limitation.</title>
        <authorList>
            <person name="Lommer M."/>
            <person name="Specht M."/>
            <person name="Roy A.S."/>
            <person name="Kraemer L."/>
            <person name="Andreson R."/>
            <person name="Gutowska M.A."/>
            <person name="Wolf J."/>
            <person name="Bergner S.V."/>
            <person name="Schilhabel M.B."/>
            <person name="Klostermeier U.C."/>
            <person name="Beiko R.G."/>
            <person name="Rosenstiel P."/>
            <person name="Hippler M."/>
            <person name="Laroche J."/>
        </authorList>
    </citation>
    <scope>NUCLEOTIDE SEQUENCE [LARGE SCALE GENOMIC DNA]</scope>
    <source>
        <strain evidence="2 3">CCMP1005</strain>
    </source>
</reference>
<dbReference type="EMBL" id="AGNL01018115">
    <property type="protein sequence ID" value="EJK63629.1"/>
    <property type="molecule type" value="Genomic_DNA"/>
</dbReference>
<sequence>MTIDDQQELGICIGVWVRVLMLGRLVEGTDSLASIISSQDRTTGLQQSAAQPRATGTTEKTRAEGTAGPPTIATVVHTKAGCGDDPMATKQSRPILLQDDRSGVREDFGRRSPPSSLRTVTTRRPSILHPFLIYHRQAWPHRIAVVVLSLCHHHDCRAVPRPHNRFGPPSSTPRVSRECLRRLARTWYGDLDPKSEKIEDVTPFVDASTNLMPFLDTASLITTSLLGCEQLLKFSRHRLRGIIYLPMVCPACYGDEEIKARLNNMSLHHQLQQEALEALSSNLPAKTTYARLERASRNELSLRLSSDTIV</sequence>
<evidence type="ECO:0000313" key="2">
    <source>
        <dbReference type="EMBL" id="EJK63629.1"/>
    </source>
</evidence>
<name>K0SF60_THAOC</name>
<feature type="compositionally biased region" description="Polar residues" evidence="1">
    <location>
        <begin position="39"/>
        <end position="58"/>
    </location>
</feature>
<comment type="caution">
    <text evidence="2">The sequence shown here is derived from an EMBL/GenBank/DDBJ whole genome shotgun (WGS) entry which is preliminary data.</text>
</comment>
<proteinExistence type="predicted"/>
<dbReference type="Proteomes" id="UP000266841">
    <property type="component" value="Unassembled WGS sequence"/>
</dbReference>
<feature type="region of interest" description="Disordered" evidence="1">
    <location>
        <begin position="39"/>
        <end position="69"/>
    </location>
</feature>
<organism evidence="2 3">
    <name type="scientific">Thalassiosira oceanica</name>
    <name type="common">Marine diatom</name>
    <dbReference type="NCBI Taxonomy" id="159749"/>
    <lineage>
        <taxon>Eukaryota</taxon>
        <taxon>Sar</taxon>
        <taxon>Stramenopiles</taxon>
        <taxon>Ochrophyta</taxon>
        <taxon>Bacillariophyta</taxon>
        <taxon>Coscinodiscophyceae</taxon>
        <taxon>Thalassiosirophycidae</taxon>
        <taxon>Thalassiosirales</taxon>
        <taxon>Thalassiosiraceae</taxon>
        <taxon>Thalassiosira</taxon>
    </lineage>
</organism>
<protein>
    <submittedName>
        <fullName evidence="2">Uncharacterized protein</fullName>
    </submittedName>
</protein>
<evidence type="ECO:0000256" key="1">
    <source>
        <dbReference type="SAM" id="MobiDB-lite"/>
    </source>
</evidence>
<dbReference type="AlphaFoldDB" id="K0SF60"/>
<accession>K0SF60</accession>
<evidence type="ECO:0000313" key="3">
    <source>
        <dbReference type="Proteomes" id="UP000266841"/>
    </source>
</evidence>
<keyword evidence="3" id="KW-1185">Reference proteome</keyword>